<reference evidence="2 3" key="1">
    <citation type="submission" date="2019-11" db="EMBL/GenBank/DDBJ databases">
        <authorList>
            <person name="Jiao W.-B."/>
            <person name="Schneeberger K."/>
        </authorList>
    </citation>
    <scope>NUCLEOTIDE SEQUENCE [LARGE SCALE GENOMIC DNA]</scope>
    <source>
        <strain evidence="3">cv. An-1</strain>
    </source>
</reference>
<dbReference type="Proteomes" id="UP000426265">
    <property type="component" value="Unassembled WGS sequence"/>
</dbReference>
<feature type="compositionally biased region" description="Basic and acidic residues" evidence="1">
    <location>
        <begin position="9"/>
        <end position="30"/>
    </location>
</feature>
<evidence type="ECO:0000256" key="1">
    <source>
        <dbReference type="SAM" id="MobiDB-lite"/>
    </source>
</evidence>
<evidence type="ECO:0000313" key="3">
    <source>
        <dbReference type="Proteomes" id="UP000426265"/>
    </source>
</evidence>
<protein>
    <submittedName>
        <fullName evidence="2">Uncharacterized protein</fullName>
    </submittedName>
</protein>
<sequence>MLNGGGGVECRHEEFDSGDERRSEHGEEGGYHSVCSKSGEDGGEKFWWSGQWKPSLVKLIRLG</sequence>
<dbReference type="EMBL" id="CACRSJ010000105">
    <property type="protein sequence ID" value="VYS51826.1"/>
    <property type="molecule type" value="Genomic_DNA"/>
</dbReference>
<gene>
    <name evidence="2" type="ORF">AN1_LOCUS7293</name>
</gene>
<name>A0A654ERA2_ARATH</name>
<proteinExistence type="predicted"/>
<organism evidence="2 3">
    <name type="scientific">Arabidopsis thaliana</name>
    <name type="common">Mouse-ear cress</name>
    <dbReference type="NCBI Taxonomy" id="3702"/>
    <lineage>
        <taxon>Eukaryota</taxon>
        <taxon>Viridiplantae</taxon>
        <taxon>Streptophyta</taxon>
        <taxon>Embryophyta</taxon>
        <taxon>Tracheophyta</taxon>
        <taxon>Spermatophyta</taxon>
        <taxon>Magnoliopsida</taxon>
        <taxon>eudicotyledons</taxon>
        <taxon>Gunneridae</taxon>
        <taxon>Pentapetalae</taxon>
        <taxon>rosids</taxon>
        <taxon>malvids</taxon>
        <taxon>Brassicales</taxon>
        <taxon>Brassicaceae</taxon>
        <taxon>Camelineae</taxon>
        <taxon>Arabidopsis</taxon>
    </lineage>
</organism>
<accession>A0A654ERA2</accession>
<feature type="region of interest" description="Disordered" evidence="1">
    <location>
        <begin position="1"/>
        <end position="46"/>
    </location>
</feature>
<evidence type="ECO:0000313" key="2">
    <source>
        <dbReference type="EMBL" id="VYS51826.1"/>
    </source>
</evidence>
<dbReference type="ExpressionAtlas" id="A0A654ERA2">
    <property type="expression patterns" value="baseline and differential"/>
</dbReference>
<dbReference type="AlphaFoldDB" id="A0A654ERA2"/>